<protein>
    <submittedName>
        <fullName evidence="3">Uncharacterized protein</fullName>
    </submittedName>
</protein>
<dbReference type="OrthoDB" id="9844674at2"/>
<dbReference type="KEGG" id="fli:Fleli_4008"/>
<accession>I4AQS3</accession>
<evidence type="ECO:0000256" key="1">
    <source>
        <dbReference type="SAM" id="Coils"/>
    </source>
</evidence>
<dbReference type="RefSeq" id="WP_014799731.1">
    <property type="nucleotide sequence ID" value="NC_018018.1"/>
</dbReference>
<keyword evidence="4" id="KW-1185">Reference proteome</keyword>
<gene>
    <name evidence="3" type="ordered locus">Fleli_4008</name>
</gene>
<evidence type="ECO:0000313" key="3">
    <source>
        <dbReference type="EMBL" id="AFM06308.1"/>
    </source>
</evidence>
<dbReference type="Proteomes" id="UP000006054">
    <property type="component" value="Chromosome"/>
</dbReference>
<feature type="region of interest" description="Disordered" evidence="2">
    <location>
        <begin position="518"/>
        <end position="541"/>
    </location>
</feature>
<dbReference type="EMBL" id="CP003345">
    <property type="protein sequence ID" value="AFM06308.1"/>
    <property type="molecule type" value="Genomic_DNA"/>
</dbReference>
<evidence type="ECO:0000256" key="2">
    <source>
        <dbReference type="SAM" id="MobiDB-lite"/>
    </source>
</evidence>
<dbReference type="AlphaFoldDB" id="I4AQS3"/>
<feature type="coiled-coil region" evidence="1">
    <location>
        <begin position="589"/>
        <end position="642"/>
    </location>
</feature>
<sequence length="899" mass="106142">MQKNLSSTYSLQVIESIISSFSPYQKRFFQDILTLHYGQKSNFTNNTINGYTNKKTNFGREKWVYFSNYISSYSMRDVLLYAKIKGFEQIVLKITAMIAFFQKNEEGQKDFFIEILQTTQDAVFFFDFYIESFEKPFPNSLKKAIKICLENRTKEEFEIFFRDFPHKKTLLADCLNICRPRLKYEIDKDFLKENFTAKIPIKNWKQELTKAHLRKGSYQEKRNKQSELWNEFIKNDKLSSSEILEELPLIFKNSPKTVKLALEKLNFELNENIEINNKISPFQILESYQQIHKAYVKRVHRILHTQEFVESIIAEQEEELHRLQVASKRIFKKWEGELFFGGYHRLMLIFHELDEQQRLFFTQINQPNLQKVPKQMAQIMQRSEQIKILLSTFEENYLSELPPSLVQQEGWRKIERQALKNLRRKVGFFGELSDVFYSEKIEQIKRLYFYSPQEIQGVLKDIAVHLEELEDTILHRIRGRIAAFKDIQELYLEQARPPMQAALQEMFEVAKGVSQHLTKQLKQAQQQQEEHLESNSETENNSANNLLNEVIENNLSKKQKQKVRKGLSLEDFQNIYQNEVRQTYWDKTKKNQKEELSTLRNALRDQLEDARKTIQNIIQVTKEDIENTLSKARKQLASIYHQTAQEEREMIPFFEEIRGKVERIFERKPYEEDFLTLYPDLTKANDIQTGLLKEILPHTIQNISLLNDKNDNKRFGKTLLILDEALTTEAQSLERASWLSAFIFQNDAKNRADSTSANTSAIIGKTSVSIKILSEDALNTYYTQNQKDTAAFQHRLQNAMMSYATSERGNLSVAFKKLIQDKEAYSRIIVLSTWTQEQPLFPFKLLKEYRQKHRISPCVFLVNLQSTLLPQLRMRRNGVFAAQGIYENLVDWILEMECL</sequence>
<evidence type="ECO:0000313" key="4">
    <source>
        <dbReference type="Proteomes" id="UP000006054"/>
    </source>
</evidence>
<reference evidence="4" key="1">
    <citation type="submission" date="2012-06" db="EMBL/GenBank/DDBJ databases">
        <title>The complete genome of Flexibacter litoralis DSM 6794.</title>
        <authorList>
            <person name="Lucas S."/>
            <person name="Copeland A."/>
            <person name="Lapidus A."/>
            <person name="Glavina del Rio T."/>
            <person name="Dalin E."/>
            <person name="Tice H."/>
            <person name="Bruce D."/>
            <person name="Goodwin L."/>
            <person name="Pitluck S."/>
            <person name="Peters L."/>
            <person name="Ovchinnikova G."/>
            <person name="Lu M."/>
            <person name="Kyrpides N."/>
            <person name="Mavromatis K."/>
            <person name="Ivanova N."/>
            <person name="Brettin T."/>
            <person name="Detter J.C."/>
            <person name="Han C."/>
            <person name="Larimer F."/>
            <person name="Land M."/>
            <person name="Hauser L."/>
            <person name="Markowitz V."/>
            <person name="Cheng J.-F."/>
            <person name="Hugenholtz P."/>
            <person name="Woyke T."/>
            <person name="Wu D."/>
            <person name="Spring S."/>
            <person name="Lang E."/>
            <person name="Kopitz M."/>
            <person name="Brambilla E."/>
            <person name="Klenk H.-P."/>
            <person name="Eisen J.A."/>
        </authorList>
    </citation>
    <scope>NUCLEOTIDE SEQUENCE [LARGE SCALE GENOMIC DNA]</scope>
    <source>
        <strain evidence="4">ATCC 23117 / DSM 6794 / NBRC 15988 / NCIMB 1366 / Sio-4</strain>
    </source>
</reference>
<feature type="compositionally biased region" description="Low complexity" evidence="2">
    <location>
        <begin position="518"/>
        <end position="527"/>
    </location>
</feature>
<organism evidence="3 4">
    <name type="scientific">Bernardetia litoralis (strain ATCC 23117 / DSM 6794 / NBRC 15988 / NCIMB 1366 / Fx l1 / Sio-4)</name>
    <name type="common">Flexibacter litoralis</name>
    <dbReference type="NCBI Taxonomy" id="880071"/>
    <lineage>
        <taxon>Bacteria</taxon>
        <taxon>Pseudomonadati</taxon>
        <taxon>Bacteroidota</taxon>
        <taxon>Cytophagia</taxon>
        <taxon>Cytophagales</taxon>
        <taxon>Bernardetiaceae</taxon>
        <taxon>Bernardetia</taxon>
    </lineage>
</organism>
<dbReference type="HOGENOM" id="CLU_322046_0_0_10"/>
<name>I4AQS3_BERLS</name>
<proteinExistence type="predicted"/>
<keyword evidence="1" id="KW-0175">Coiled coil</keyword>